<feature type="domain" description="Fibronectin type-III" evidence="5">
    <location>
        <begin position="692"/>
        <end position="779"/>
    </location>
</feature>
<evidence type="ECO:0000256" key="4">
    <source>
        <dbReference type="SAM" id="SignalP"/>
    </source>
</evidence>
<dbReference type="Proteomes" id="UP001338137">
    <property type="component" value="Unassembled WGS sequence"/>
</dbReference>
<dbReference type="Pfam" id="PF13540">
    <property type="entry name" value="RCC1_2"/>
    <property type="match status" value="1"/>
</dbReference>
<feature type="domain" description="Fibronectin type-III" evidence="5">
    <location>
        <begin position="785"/>
        <end position="874"/>
    </location>
</feature>
<dbReference type="SUPFAM" id="SSF50985">
    <property type="entry name" value="RCC1/BLIP-II"/>
    <property type="match status" value="2"/>
</dbReference>
<feature type="region of interest" description="Disordered" evidence="3">
    <location>
        <begin position="31"/>
        <end position="75"/>
    </location>
</feature>
<dbReference type="InterPro" id="IPR009091">
    <property type="entry name" value="RCC1/BLIP-II"/>
</dbReference>
<dbReference type="InterPro" id="IPR013783">
    <property type="entry name" value="Ig-like_fold"/>
</dbReference>
<evidence type="ECO:0000313" key="6">
    <source>
        <dbReference type="EMBL" id="MEC0232629.1"/>
    </source>
</evidence>
<dbReference type="EMBL" id="JARLKY010000143">
    <property type="protein sequence ID" value="MEC0232629.1"/>
    <property type="molecule type" value="Genomic_DNA"/>
</dbReference>
<keyword evidence="1" id="KW-0344">Guanine-nucleotide releasing factor</keyword>
<feature type="domain" description="Fibronectin type-III" evidence="5">
    <location>
        <begin position="876"/>
        <end position="965"/>
    </location>
</feature>
<dbReference type="Pfam" id="PF25390">
    <property type="entry name" value="WD40_RLD"/>
    <property type="match status" value="1"/>
</dbReference>
<keyword evidence="2" id="KW-0677">Repeat</keyword>
<dbReference type="Gene3D" id="2.130.10.30">
    <property type="entry name" value="Regulator of chromosome condensation 1/beta-lactamase-inhibitor protein II"/>
    <property type="match status" value="2"/>
</dbReference>
<feature type="signal peptide" evidence="4">
    <location>
        <begin position="1"/>
        <end position="25"/>
    </location>
</feature>
<evidence type="ECO:0000259" key="5">
    <source>
        <dbReference type="PROSITE" id="PS50853"/>
    </source>
</evidence>
<dbReference type="PROSITE" id="PS00626">
    <property type="entry name" value="RCC1_2"/>
    <property type="match status" value="3"/>
</dbReference>
<dbReference type="SUPFAM" id="SSF49265">
    <property type="entry name" value="Fibronectin type III"/>
    <property type="match status" value="4"/>
</dbReference>
<sequence>MKWNWKKKISTLALSVVLLSSVPFGRIEASSLPESSESPMYGSIVPNSTINSRTTPDYSTSTSEGLLPSKSSNSPEKLAIANTDTSFNSNEKSTVSTITDTEMKVNALPAVHVLKEFVDKRTRNSKSYLNSDGTSTVQTSVYSLNYFDGRAWQVIDTTIRPDRADSNYTHSMSANNFKVRLNNKGINQSVTFSVYDQSVTYRAIGMNNVTGDVYENTTIYRNAWGSTDLLYQVQNDQLKMELHLTDNTAPKKFEFEMKTKDVTSRMNADGSIDFINDNGDISFQIPRLWVKDASSDEERYDKLKIDLKQKRSKTVLELTLDDRGLQYPVVIDPTTSLPIIDSGTSHILQLGSDGTVWARGNNSYGQLGNGTTNNSSIAVQVSGLSNVIAVATGANHSIAVKQDGTVWAWGDNSSGQLGDGTTSNSSIPVQVSILSNIVAIKAGTNHSIAIKQDGTIWSWGNNANGQLGNGTTTNSLIPVQISGLSNVVSISAGSYHNYTLIVKQDGTVWAWGDNQSGQLGIGTFTKSLVPVQVSGLSNVIATATGKVFSIAVKQDGTVWAWGNNSSGQLGNGTTTSNSSPIQVNGLSNAVAVAAGLSHSLVVKQDGTVWAWGNNSSGQLGNGTTTKNSSPSQVNGLSNAVAVSAGLNHSIAIKEDGTVWGWGSNSSGQLGAGPVTITTAVNVSFFDTQAPTAPTSLAVAGIIANSVTLSWTASTDDIAVTSYDIYNGSTVVGSVEGSTTTYKVTGLIANTAYAFTVKAKDAVGNVSEASNVVNLFTDFDMQAPTVPSNFKVSVKTSSTVTLKWTSSTDNVGVTGYDIYNGSTVVGSVDGSTKTYTVTGLLVNTTYNFTVKAKDAAGNVSVASNAVNVLIDTQAPTAPSGLTSGESTANSLTLSWTASTDNVGITGYDIYQGSTLTGSVNGTTTTYKVTGLTANMSYTFTVKAKDAAGNVSLASNVIKTMIDTEAPTAPTNLAVSGTTNSTITLMWRASTDNVGVTGYDIYEGSTLKGTVDGTTTTYTVTGLTANTLYNFSVKAKDAAGNISAASSLLQAKIDTQVPSGPRVMYTYRGSTYTDDLSNWPSLINAKSTSYNGSYSDSYIRRYVLYNDNTIKYTIGSDRTPKTEDPNLWPSLENSKSFSFSSSNSQGHVYVYRYVFYNDNTVKYTVDASLSYPNAVYSENVSVWPSFENAKSMSFGFFGFSYSNSIRNIRYVLYNDNTVKYTENGSTPRTDTTNWPNLTNAKSISFYWDADNPTRHVGYTDQDPIINVSNTNQLISKQGSQNIISISGTVSDADNDTVTVSATIAGVTKTAVITNTASLQNWTLSWNVDSENIPVGSYSNLNISARDTLWGTASMSYTGIITVDTFPSTPSNLSPGTQNSLTPSISTLSPILTWKFNDPDPGDVQSAYQVIVTNSKTAGAIMDTGWMNSNSAMYTVPVGNLARGNTYSWSVRVKDSKGGISVYSTPAYIQANQLPVVSNVGVRQSGDNKFNFSWEFSDSDGQLQSNFQIFGSQDDWITTGYNSGIITSSSSNFISPVLSGQNWKFKIQVSDGLDWSNQVSMGIIDVTPPTAPSQLKISKYNENSIELVWQEATDDVGVAAYDVYDKDAYLATASATKQTISNLLQNKLYIIYVKARDTSGNISTASNFIYFYTGSHQYFYNAQGRIDYIRLSSGQIIKYQYDSNGNLINTQLQ</sequence>
<organism evidence="6 7">
    <name type="scientific">Paenibacillus alba</name>
    <dbReference type="NCBI Taxonomy" id="1197127"/>
    <lineage>
        <taxon>Bacteria</taxon>
        <taxon>Bacillati</taxon>
        <taxon>Bacillota</taxon>
        <taxon>Bacilli</taxon>
        <taxon>Bacillales</taxon>
        <taxon>Paenibacillaceae</taxon>
        <taxon>Paenibacillus</taxon>
    </lineage>
</organism>
<feature type="domain" description="Fibronectin type-III" evidence="5">
    <location>
        <begin position="967"/>
        <end position="1056"/>
    </location>
</feature>
<gene>
    <name evidence="6" type="ORF">P4I72_36570</name>
</gene>
<dbReference type="CDD" id="cd00063">
    <property type="entry name" value="FN3"/>
    <property type="match status" value="5"/>
</dbReference>
<dbReference type="InterPro" id="IPR036116">
    <property type="entry name" value="FN3_sf"/>
</dbReference>
<evidence type="ECO:0000256" key="1">
    <source>
        <dbReference type="ARBA" id="ARBA00022658"/>
    </source>
</evidence>
<dbReference type="InterPro" id="IPR003961">
    <property type="entry name" value="FN3_dom"/>
</dbReference>
<protein>
    <submittedName>
        <fullName evidence="6">Fibronectin type III domain-containing protein</fullName>
    </submittedName>
</protein>
<reference evidence="6 7" key="1">
    <citation type="submission" date="2023-03" db="EMBL/GenBank/DDBJ databases">
        <title>Bacillus Genome Sequencing.</title>
        <authorList>
            <person name="Dunlap C."/>
        </authorList>
    </citation>
    <scope>NUCLEOTIDE SEQUENCE [LARGE SCALE GENOMIC DNA]</scope>
    <source>
        <strain evidence="6 7">BD-533</strain>
    </source>
</reference>
<dbReference type="PANTHER" id="PTHR45982:SF1">
    <property type="entry name" value="REGULATOR OF CHROMOSOME CONDENSATION"/>
    <property type="match status" value="1"/>
</dbReference>
<accession>A0ABU6GJ03</accession>
<evidence type="ECO:0000256" key="2">
    <source>
        <dbReference type="ARBA" id="ARBA00022737"/>
    </source>
</evidence>
<feature type="compositionally biased region" description="Polar residues" evidence="3">
    <location>
        <begin position="45"/>
        <end position="75"/>
    </location>
</feature>
<keyword evidence="4" id="KW-0732">Signal</keyword>
<dbReference type="PROSITE" id="PS50853">
    <property type="entry name" value="FN3"/>
    <property type="match status" value="4"/>
</dbReference>
<name>A0ABU6GJ03_9BACL</name>
<evidence type="ECO:0000256" key="3">
    <source>
        <dbReference type="SAM" id="MobiDB-lite"/>
    </source>
</evidence>
<feature type="chain" id="PRO_5047062653" evidence="4">
    <location>
        <begin position="26"/>
        <end position="1690"/>
    </location>
</feature>
<dbReference type="PRINTS" id="PR00633">
    <property type="entry name" value="RCCNDNSATION"/>
</dbReference>
<evidence type="ECO:0000313" key="7">
    <source>
        <dbReference type="Proteomes" id="UP001338137"/>
    </source>
</evidence>
<dbReference type="Gene3D" id="2.60.40.10">
    <property type="entry name" value="Immunoglobulins"/>
    <property type="match status" value="6"/>
</dbReference>
<comment type="caution">
    <text evidence="6">The sequence shown here is derived from an EMBL/GenBank/DDBJ whole genome shotgun (WGS) entry which is preliminary data.</text>
</comment>
<dbReference type="SMART" id="SM00060">
    <property type="entry name" value="FN3"/>
    <property type="match status" value="5"/>
</dbReference>
<keyword evidence="7" id="KW-1185">Reference proteome</keyword>
<dbReference type="InterPro" id="IPR051553">
    <property type="entry name" value="Ran_GTPase-activating"/>
</dbReference>
<dbReference type="PROSITE" id="PS50012">
    <property type="entry name" value="RCC1_3"/>
    <property type="match status" value="6"/>
</dbReference>
<dbReference type="RefSeq" id="WP_326076831.1">
    <property type="nucleotide sequence ID" value="NZ_JARLKY010000143.1"/>
</dbReference>
<dbReference type="InterPro" id="IPR000408">
    <property type="entry name" value="Reg_chr_condens"/>
</dbReference>
<dbReference type="Pfam" id="PF00041">
    <property type="entry name" value="fn3"/>
    <property type="match status" value="4"/>
</dbReference>
<dbReference type="PANTHER" id="PTHR45982">
    <property type="entry name" value="REGULATOR OF CHROMOSOME CONDENSATION"/>
    <property type="match status" value="1"/>
</dbReference>
<dbReference type="Pfam" id="PF25788">
    <property type="entry name" value="Ig_Rha78A_N"/>
    <property type="match status" value="1"/>
</dbReference>
<dbReference type="InterPro" id="IPR058923">
    <property type="entry name" value="RCC1-like_dom"/>
</dbReference>
<proteinExistence type="predicted"/>